<dbReference type="InterPro" id="IPR002401">
    <property type="entry name" value="Cyt_P450_E_grp-I"/>
</dbReference>
<comment type="pathway">
    <text evidence="3">Secondary metabolite biosynthesis.</text>
</comment>
<keyword evidence="12 15" id="KW-0472">Membrane</keyword>
<dbReference type="InterPro" id="IPR017972">
    <property type="entry name" value="Cyt_P450_CS"/>
</dbReference>
<dbReference type="GO" id="GO:0004497">
    <property type="term" value="F:monooxygenase activity"/>
    <property type="evidence" value="ECO:0007669"/>
    <property type="project" value="UniProtKB-KW"/>
</dbReference>
<proteinExistence type="inferred from homology"/>
<keyword evidence="8 15" id="KW-1133">Transmembrane helix</keyword>
<keyword evidence="7 13" id="KW-0479">Metal-binding</keyword>
<keyword evidence="6 15" id="KW-0812">Transmembrane</keyword>
<accession>A0A5C2SFM4</accession>
<keyword evidence="11 14" id="KW-0503">Monooxygenase</keyword>
<evidence type="ECO:0000256" key="3">
    <source>
        <dbReference type="ARBA" id="ARBA00005179"/>
    </source>
</evidence>
<dbReference type="Pfam" id="PF00067">
    <property type="entry name" value="p450"/>
    <property type="match status" value="1"/>
</dbReference>
<dbReference type="PRINTS" id="PR00463">
    <property type="entry name" value="EP450I"/>
</dbReference>
<dbReference type="EMBL" id="ML122258">
    <property type="protein sequence ID" value="RPD62595.1"/>
    <property type="molecule type" value="Genomic_DNA"/>
</dbReference>
<comment type="subcellular location">
    <subcellularLocation>
        <location evidence="2">Membrane</location>
        <topology evidence="2">Single-pass membrane protein</topology>
    </subcellularLocation>
</comment>
<sequence length="530" mass="60116">MSLLQSISLTPSPLPVAICLALLVGALYLRSVILWRKRTRGRPLPPGPRGLPIVHNLWDMPTSRQWLGLNDLRKKYGGSSDILYLRVFNQHIVILGSAEAVRFLDWRSASTSDRQLTPSIALADHSWSFDLFSYGPKWRHYRRVFWQHFHPGAITKYRPIQEKAMHTFLARVLKDPSKVQDYIQRTFAEAILKIAYGVDVVDEHDETVEVINDGVEGVRELIVFGGFLVDYLPFLRHVPSYLPGCGFMKRFEKWAEANQRLRRVPYQRLIDSMNRGEAPQCILADILAGRDGEYKTWPYEIETLATSVGGIIFEAGADTTSSTLQAVLLAMSLYPDIQKRAQAELDAVVGHDRLPDLEDRDSLVYVNAIIKESLRWLPVAPLGQSHYTMVDDEFAGYFIPAGTIVQGNIWGCMYDPEVYDHPEEFRPERFIRDGKLDPSVQDPATIVFGFGRRICPGRYFADIALFINIAALLHVFSIIPPLDSSGNEIRIKPMMTDCMVSYPEDSRCTMKPRGPWAEALIVNAVNQDAY</sequence>
<evidence type="ECO:0000256" key="9">
    <source>
        <dbReference type="ARBA" id="ARBA00023002"/>
    </source>
</evidence>
<dbReference type="GO" id="GO:0005506">
    <property type="term" value="F:iron ion binding"/>
    <property type="evidence" value="ECO:0007669"/>
    <property type="project" value="InterPro"/>
</dbReference>
<dbReference type="Proteomes" id="UP000313359">
    <property type="component" value="Unassembled WGS sequence"/>
</dbReference>
<dbReference type="PANTHER" id="PTHR46300">
    <property type="entry name" value="P450, PUTATIVE (EUROFUNG)-RELATED-RELATED"/>
    <property type="match status" value="1"/>
</dbReference>
<dbReference type="GO" id="GO:0020037">
    <property type="term" value="F:heme binding"/>
    <property type="evidence" value="ECO:0007669"/>
    <property type="project" value="InterPro"/>
</dbReference>
<evidence type="ECO:0000256" key="5">
    <source>
        <dbReference type="ARBA" id="ARBA00022617"/>
    </source>
</evidence>
<dbReference type="InterPro" id="IPR001128">
    <property type="entry name" value="Cyt_P450"/>
</dbReference>
<comment type="similarity">
    <text evidence="4 14">Belongs to the cytochrome P450 family.</text>
</comment>
<dbReference type="OrthoDB" id="1470350at2759"/>
<evidence type="ECO:0000256" key="11">
    <source>
        <dbReference type="ARBA" id="ARBA00023033"/>
    </source>
</evidence>
<evidence type="ECO:0000256" key="6">
    <source>
        <dbReference type="ARBA" id="ARBA00022692"/>
    </source>
</evidence>
<name>A0A5C2SFM4_9APHY</name>
<keyword evidence="5 13" id="KW-0349">Heme</keyword>
<evidence type="ECO:0000313" key="16">
    <source>
        <dbReference type="EMBL" id="RPD62595.1"/>
    </source>
</evidence>
<dbReference type="AlphaFoldDB" id="A0A5C2SFM4"/>
<evidence type="ECO:0000256" key="12">
    <source>
        <dbReference type="ARBA" id="ARBA00023136"/>
    </source>
</evidence>
<evidence type="ECO:0000313" key="17">
    <source>
        <dbReference type="Proteomes" id="UP000313359"/>
    </source>
</evidence>
<dbReference type="PRINTS" id="PR00385">
    <property type="entry name" value="P450"/>
</dbReference>
<dbReference type="CDD" id="cd11065">
    <property type="entry name" value="CYP64-like"/>
    <property type="match status" value="1"/>
</dbReference>
<feature type="binding site" description="axial binding residue" evidence="13">
    <location>
        <position position="455"/>
    </location>
    <ligand>
        <name>heme</name>
        <dbReference type="ChEBI" id="CHEBI:30413"/>
    </ligand>
    <ligandPart>
        <name>Fe</name>
        <dbReference type="ChEBI" id="CHEBI:18248"/>
    </ligandPart>
</feature>
<keyword evidence="17" id="KW-1185">Reference proteome</keyword>
<dbReference type="InterPro" id="IPR036396">
    <property type="entry name" value="Cyt_P450_sf"/>
</dbReference>
<organism evidence="16 17">
    <name type="scientific">Lentinus tigrinus ALCF2SS1-6</name>
    <dbReference type="NCBI Taxonomy" id="1328759"/>
    <lineage>
        <taxon>Eukaryota</taxon>
        <taxon>Fungi</taxon>
        <taxon>Dikarya</taxon>
        <taxon>Basidiomycota</taxon>
        <taxon>Agaricomycotina</taxon>
        <taxon>Agaricomycetes</taxon>
        <taxon>Polyporales</taxon>
        <taxon>Polyporaceae</taxon>
        <taxon>Lentinus</taxon>
    </lineage>
</organism>
<evidence type="ECO:0000256" key="2">
    <source>
        <dbReference type="ARBA" id="ARBA00004167"/>
    </source>
</evidence>
<evidence type="ECO:0000256" key="7">
    <source>
        <dbReference type="ARBA" id="ARBA00022723"/>
    </source>
</evidence>
<evidence type="ECO:0000256" key="13">
    <source>
        <dbReference type="PIRSR" id="PIRSR602401-1"/>
    </source>
</evidence>
<dbReference type="PANTHER" id="PTHR46300:SF7">
    <property type="entry name" value="P450, PUTATIVE (EUROFUNG)-RELATED"/>
    <property type="match status" value="1"/>
</dbReference>
<dbReference type="SUPFAM" id="SSF48264">
    <property type="entry name" value="Cytochrome P450"/>
    <property type="match status" value="1"/>
</dbReference>
<dbReference type="PROSITE" id="PS00086">
    <property type="entry name" value="CYTOCHROME_P450"/>
    <property type="match status" value="1"/>
</dbReference>
<evidence type="ECO:0000256" key="8">
    <source>
        <dbReference type="ARBA" id="ARBA00022989"/>
    </source>
</evidence>
<dbReference type="STRING" id="1328759.A0A5C2SFM4"/>
<reference evidence="16" key="1">
    <citation type="journal article" date="2018" name="Genome Biol. Evol.">
        <title>Genomics and development of Lentinus tigrinus, a white-rot wood-decaying mushroom with dimorphic fruiting bodies.</title>
        <authorList>
            <person name="Wu B."/>
            <person name="Xu Z."/>
            <person name="Knudson A."/>
            <person name="Carlson A."/>
            <person name="Chen N."/>
            <person name="Kovaka S."/>
            <person name="LaButti K."/>
            <person name="Lipzen A."/>
            <person name="Pennachio C."/>
            <person name="Riley R."/>
            <person name="Schakwitz W."/>
            <person name="Umezawa K."/>
            <person name="Ohm R.A."/>
            <person name="Grigoriev I.V."/>
            <person name="Nagy L.G."/>
            <person name="Gibbons J."/>
            <person name="Hibbett D."/>
        </authorList>
    </citation>
    <scope>NUCLEOTIDE SEQUENCE [LARGE SCALE GENOMIC DNA]</scope>
    <source>
        <strain evidence="16">ALCF2SS1-6</strain>
    </source>
</reference>
<evidence type="ECO:0000256" key="14">
    <source>
        <dbReference type="RuleBase" id="RU000461"/>
    </source>
</evidence>
<evidence type="ECO:0000256" key="4">
    <source>
        <dbReference type="ARBA" id="ARBA00010617"/>
    </source>
</evidence>
<feature type="transmembrane region" description="Helical" evidence="15">
    <location>
        <begin position="12"/>
        <end position="33"/>
    </location>
</feature>
<dbReference type="GO" id="GO:0016020">
    <property type="term" value="C:membrane"/>
    <property type="evidence" value="ECO:0007669"/>
    <property type="project" value="UniProtKB-SubCell"/>
</dbReference>
<evidence type="ECO:0000256" key="1">
    <source>
        <dbReference type="ARBA" id="ARBA00001971"/>
    </source>
</evidence>
<keyword evidence="9 14" id="KW-0560">Oxidoreductase</keyword>
<keyword evidence="10 13" id="KW-0408">Iron</keyword>
<dbReference type="InterPro" id="IPR050364">
    <property type="entry name" value="Cytochrome_P450_fung"/>
</dbReference>
<protein>
    <submittedName>
        <fullName evidence="16">CyP450 monooxygenase</fullName>
    </submittedName>
</protein>
<evidence type="ECO:0000256" key="15">
    <source>
        <dbReference type="SAM" id="Phobius"/>
    </source>
</evidence>
<evidence type="ECO:0000256" key="10">
    <source>
        <dbReference type="ARBA" id="ARBA00023004"/>
    </source>
</evidence>
<comment type="cofactor">
    <cofactor evidence="1 13">
        <name>heme</name>
        <dbReference type="ChEBI" id="CHEBI:30413"/>
    </cofactor>
</comment>
<gene>
    <name evidence="16" type="ORF">L227DRAFT_498232</name>
</gene>
<dbReference type="GO" id="GO:0016705">
    <property type="term" value="F:oxidoreductase activity, acting on paired donors, with incorporation or reduction of molecular oxygen"/>
    <property type="evidence" value="ECO:0007669"/>
    <property type="project" value="InterPro"/>
</dbReference>
<dbReference type="Gene3D" id="1.10.630.10">
    <property type="entry name" value="Cytochrome P450"/>
    <property type="match status" value="1"/>
</dbReference>